<proteinExistence type="predicted"/>
<organism evidence="5 6">
    <name type="scientific">Ktedonobacter robiniae</name>
    <dbReference type="NCBI Taxonomy" id="2778365"/>
    <lineage>
        <taxon>Bacteria</taxon>
        <taxon>Bacillati</taxon>
        <taxon>Chloroflexota</taxon>
        <taxon>Ktedonobacteria</taxon>
        <taxon>Ktedonobacterales</taxon>
        <taxon>Ktedonobacteraceae</taxon>
        <taxon>Ktedonobacter</taxon>
    </lineage>
</organism>
<evidence type="ECO:0000313" key="6">
    <source>
        <dbReference type="Proteomes" id="UP000654345"/>
    </source>
</evidence>
<dbReference type="Pfam" id="PF00196">
    <property type="entry name" value="GerE"/>
    <property type="match status" value="1"/>
</dbReference>
<keyword evidence="6" id="KW-1185">Reference proteome</keyword>
<dbReference type="Pfam" id="PF07730">
    <property type="entry name" value="HisKA_3"/>
    <property type="match status" value="1"/>
</dbReference>
<dbReference type="Gene3D" id="1.10.10.10">
    <property type="entry name" value="Winged helix-like DNA-binding domain superfamily/Winged helix DNA-binding domain"/>
    <property type="match status" value="1"/>
</dbReference>
<name>A0ABQ3ULU7_9CHLR</name>
<dbReference type="PROSITE" id="PS00622">
    <property type="entry name" value="HTH_LUXR_1"/>
    <property type="match status" value="1"/>
</dbReference>
<dbReference type="SMART" id="SM00421">
    <property type="entry name" value="HTH_LUXR"/>
    <property type="match status" value="1"/>
</dbReference>
<evidence type="ECO:0000256" key="1">
    <source>
        <dbReference type="ARBA" id="ARBA00023015"/>
    </source>
</evidence>
<dbReference type="PROSITE" id="PS50043">
    <property type="entry name" value="HTH_LUXR_2"/>
    <property type="match status" value="1"/>
</dbReference>
<dbReference type="EMBL" id="BNJG01000001">
    <property type="protein sequence ID" value="GHO53711.1"/>
    <property type="molecule type" value="Genomic_DNA"/>
</dbReference>
<dbReference type="PRINTS" id="PR00038">
    <property type="entry name" value="HTHLUXR"/>
</dbReference>
<dbReference type="InterPro" id="IPR016032">
    <property type="entry name" value="Sig_transdc_resp-reg_C-effctor"/>
</dbReference>
<evidence type="ECO:0000313" key="5">
    <source>
        <dbReference type="EMBL" id="GHO53711.1"/>
    </source>
</evidence>
<accession>A0ABQ3ULU7</accession>
<reference evidence="5 6" key="1">
    <citation type="journal article" date="2021" name="Int. J. Syst. Evol. Microbiol.">
        <title>Reticulibacter mediterranei gen. nov., sp. nov., within the new family Reticulibacteraceae fam. nov., and Ktedonospora formicarum gen. nov., sp. nov., Ktedonobacter robiniae sp. nov., Dictyobacter formicarum sp. nov. and Dictyobacter arantiisoli sp. nov., belonging to the class Ktedonobacteria.</title>
        <authorList>
            <person name="Yabe S."/>
            <person name="Zheng Y."/>
            <person name="Wang C.M."/>
            <person name="Sakai Y."/>
            <person name="Abe K."/>
            <person name="Yokota A."/>
            <person name="Donadio S."/>
            <person name="Cavaletti L."/>
            <person name="Monciardini P."/>
        </authorList>
    </citation>
    <scope>NUCLEOTIDE SEQUENCE [LARGE SCALE GENOMIC DNA]</scope>
    <source>
        <strain evidence="5 6">SOSP1-30</strain>
    </source>
</reference>
<dbReference type="PANTHER" id="PTHR44688">
    <property type="entry name" value="DNA-BINDING TRANSCRIPTIONAL ACTIVATOR DEVR_DOSR"/>
    <property type="match status" value="1"/>
</dbReference>
<keyword evidence="3" id="KW-0804">Transcription</keyword>
<feature type="domain" description="HTH luxR-type" evidence="4">
    <location>
        <begin position="484"/>
        <end position="549"/>
    </location>
</feature>
<evidence type="ECO:0000256" key="3">
    <source>
        <dbReference type="ARBA" id="ARBA00023163"/>
    </source>
</evidence>
<evidence type="ECO:0000256" key="2">
    <source>
        <dbReference type="ARBA" id="ARBA00023125"/>
    </source>
</evidence>
<dbReference type="SUPFAM" id="SSF46894">
    <property type="entry name" value="C-terminal effector domain of the bipartite response regulators"/>
    <property type="match status" value="1"/>
</dbReference>
<sequence>MAVYTICRRDKAVTSERLVRFIMQLQNEKKPAERRQLLLDEVRQCSGALLAALFLYVPGAHAFVLRGYSGAYPPGAPHHIPGGGGLSMAQAQQGWLLLPAQESRQYLNSQELAWIERDASIRLHSLRSSKRSEADQGVILLAPRDTGPQGREGMEALDVYVSLLPAYLSLAQEEESVMDELSLIDTGEGGRQETVALQEMEQRAGVDTSATKDQKTQTNPHTVPAENALARSIDAGLHQGNTPALATSLSRLYEVMLIGEYKVEDDALYSLLVGQMSDLIGAEQAWLFLYQAEQQRFSLAGKQEAGDAEELLRRLPEPGMLEELAQREPGETMTALHIEDGVLLILPLSHEPGLAGVALFRLSHSMPPLETRLVLSYMARVAVLLLRDREAHATIQRESMLEECNRLARDIHDGPAQQLTLALLKLEYVQRRLLKSPEHAQSAFWHTLSEDLDRVGAVLRECVEDLRHTITTEIPMQLEQQSFIFALRLELTEREREVLRLMSEGLTNHAIASRLLISIETVKTHIHHIMQKLQARDRTQAVTLAIKYGLI</sequence>
<dbReference type="PANTHER" id="PTHR44688:SF16">
    <property type="entry name" value="DNA-BINDING TRANSCRIPTIONAL ACTIVATOR DEVR_DOSR"/>
    <property type="match status" value="1"/>
</dbReference>
<protein>
    <recommendedName>
        <fullName evidence="4">HTH luxR-type domain-containing protein</fullName>
    </recommendedName>
</protein>
<dbReference type="Gene3D" id="1.20.5.1930">
    <property type="match status" value="1"/>
</dbReference>
<comment type="caution">
    <text evidence="5">The sequence shown here is derived from an EMBL/GenBank/DDBJ whole genome shotgun (WGS) entry which is preliminary data.</text>
</comment>
<keyword evidence="1" id="KW-0805">Transcription regulation</keyword>
<evidence type="ECO:0000259" key="4">
    <source>
        <dbReference type="PROSITE" id="PS50043"/>
    </source>
</evidence>
<dbReference type="CDD" id="cd06170">
    <property type="entry name" value="LuxR_C_like"/>
    <property type="match status" value="1"/>
</dbReference>
<dbReference type="InterPro" id="IPR036388">
    <property type="entry name" value="WH-like_DNA-bd_sf"/>
</dbReference>
<keyword evidence="2" id="KW-0238">DNA-binding</keyword>
<gene>
    <name evidence="5" type="ORF">KSB_21860</name>
</gene>
<dbReference type="InterPro" id="IPR011712">
    <property type="entry name" value="Sig_transdc_His_kin_sub3_dim/P"/>
</dbReference>
<dbReference type="InterPro" id="IPR000792">
    <property type="entry name" value="Tscrpt_reg_LuxR_C"/>
</dbReference>
<dbReference type="Proteomes" id="UP000654345">
    <property type="component" value="Unassembled WGS sequence"/>
</dbReference>